<name>A0A6J7FS43_9ZZZZ</name>
<dbReference type="Gene3D" id="1.10.10.10">
    <property type="entry name" value="Winged helix-like DNA-binding domain superfamily/Winged helix DNA-binding domain"/>
    <property type="match status" value="1"/>
</dbReference>
<dbReference type="InterPro" id="IPR000835">
    <property type="entry name" value="HTH_MarR-typ"/>
</dbReference>
<reference evidence="5" key="1">
    <citation type="submission" date="2020-05" db="EMBL/GenBank/DDBJ databases">
        <authorList>
            <person name="Chiriac C."/>
            <person name="Salcher M."/>
            <person name="Ghai R."/>
            <person name="Kavagutti S V."/>
        </authorList>
    </citation>
    <scope>NUCLEOTIDE SEQUENCE</scope>
</reference>
<evidence type="ECO:0000256" key="3">
    <source>
        <dbReference type="ARBA" id="ARBA00023163"/>
    </source>
</evidence>
<gene>
    <name evidence="5" type="ORF">UFOPK3516_00601</name>
</gene>
<keyword evidence="2" id="KW-0238">DNA-binding</keyword>
<dbReference type="InterPro" id="IPR036390">
    <property type="entry name" value="WH_DNA-bd_sf"/>
</dbReference>
<keyword evidence="1" id="KW-0805">Transcription regulation</keyword>
<dbReference type="InterPro" id="IPR036388">
    <property type="entry name" value="WH-like_DNA-bd_sf"/>
</dbReference>
<dbReference type="GO" id="GO:0003677">
    <property type="term" value="F:DNA binding"/>
    <property type="evidence" value="ECO:0007669"/>
    <property type="project" value="UniProtKB-KW"/>
</dbReference>
<dbReference type="PANTHER" id="PTHR33164">
    <property type="entry name" value="TRANSCRIPTIONAL REGULATOR, MARR FAMILY"/>
    <property type="match status" value="1"/>
</dbReference>
<proteinExistence type="predicted"/>
<organism evidence="5">
    <name type="scientific">freshwater metagenome</name>
    <dbReference type="NCBI Taxonomy" id="449393"/>
    <lineage>
        <taxon>unclassified sequences</taxon>
        <taxon>metagenomes</taxon>
        <taxon>ecological metagenomes</taxon>
    </lineage>
</organism>
<dbReference type="PANTHER" id="PTHR33164:SF95">
    <property type="entry name" value="TRANSCRIPTIONAL REGULATOR"/>
    <property type="match status" value="1"/>
</dbReference>
<dbReference type="InterPro" id="IPR023187">
    <property type="entry name" value="Tscrpt_reg_MarR-type_CS"/>
</dbReference>
<dbReference type="AlphaFoldDB" id="A0A6J7FS43"/>
<keyword evidence="3" id="KW-0804">Transcription</keyword>
<evidence type="ECO:0000259" key="4">
    <source>
        <dbReference type="PROSITE" id="PS50995"/>
    </source>
</evidence>
<dbReference type="GO" id="GO:0003700">
    <property type="term" value="F:DNA-binding transcription factor activity"/>
    <property type="evidence" value="ECO:0007669"/>
    <property type="project" value="InterPro"/>
</dbReference>
<evidence type="ECO:0000313" key="5">
    <source>
        <dbReference type="EMBL" id="CAB4894403.1"/>
    </source>
</evidence>
<dbReference type="GO" id="GO:0006950">
    <property type="term" value="P:response to stress"/>
    <property type="evidence" value="ECO:0007669"/>
    <property type="project" value="TreeGrafter"/>
</dbReference>
<dbReference type="PROSITE" id="PS50995">
    <property type="entry name" value="HTH_MARR_2"/>
    <property type="match status" value="1"/>
</dbReference>
<dbReference type="EMBL" id="CAFBMB010000032">
    <property type="protein sequence ID" value="CAB4894403.1"/>
    <property type="molecule type" value="Genomic_DNA"/>
</dbReference>
<dbReference type="InterPro" id="IPR039422">
    <property type="entry name" value="MarR/SlyA-like"/>
</dbReference>
<protein>
    <submittedName>
        <fullName evidence="5">Unannotated protein</fullName>
    </submittedName>
</protein>
<accession>A0A6J7FS43</accession>
<evidence type="ECO:0000256" key="1">
    <source>
        <dbReference type="ARBA" id="ARBA00023015"/>
    </source>
</evidence>
<dbReference type="PRINTS" id="PR00598">
    <property type="entry name" value="HTHMARR"/>
</dbReference>
<sequence>MPPQTTHVQNQRDPQRHLGFMLRRAQQRHLALWTQEVSAQVTGIQYSVLAVLDRLPKISQRELGEELDLERSTINDLVGRLEKSGLIRRSDDEVDRRRKVLEITAAGHGVLRELQPRVELLQTVLAGDLTGAEVSELKRLVAVLLRE</sequence>
<dbReference type="SUPFAM" id="SSF46785">
    <property type="entry name" value="Winged helix' DNA-binding domain"/>
    <property type="match status" value="1"/>
</dbReference>
<evidence type="ECO:0000256" key="2">
    <source>
        <dbReference type="ARBA" id="ARBA00023125"/>
    </source>
</evidence>
<dbReference type="SMART" id="SM00347">
    <property type="entry name" value="HTH_MARR"/>
    <property type="match status" value="1"/>
</dbReference>
<feature type="domain" description="HTH marR-type" evidence="4">
    <location>
        <begin position="15"/>
        <end position="146"/>
    </location>
</feature>
<dbReference type="Pfam" id="PF12802">
    <property type="entry name" value="MarR_2"/>
    <property type="match status" value="1"/>
</dbReference>
<dbReference type="PROSITE" id="PS01117">
    <property type="entry name" value="HTH_MARR_1"/>
    <property type="match status" value="1"/>
</dbReference>